<protein>
    <submittedName>
        <fullName evidence="7">Na/Pi cotransporter family protein</fullName>
    </submittedName>
</protein>
<dbReference type="GO" id="GO:0044341">
    <property type="term" value="P:sodium-dependent phosphate transport"/>
    <property type="evidence" value="ECO:0007669"/>
    <property type="project" value="InterPro"/>
</dbReference>
<organism evidence="7 8">
    <name type="scientific">Aliikangiella marina</name>
    <dbReference type="NCBI Taxonomy" id="1712262"/>
    <lineage>
        <taxon>Bacteria</taxon>
        <taxon>Pseudomonadati</taxon>
        <taxon>Pseudomonadota</taxon>
        <taxon>Gammaproteobacteria</taxon>
        <taxon>Oceanospirillales</taxon>
        <taxon>Pleioneaceae</taxon>
        <taxon>Aliikangiella</taxon>
    </lineage>
</organism>
<dbReference type="RefSeq" id="WP_142943504.1">
    <property type="nucleotide sequence ID" value="NZ_VIKR01000005.1"/>
</dbReference>
<dbReference type="Proteomes" id="UP000317839">
    <property type="component" value="Unassembled WGS sequence"/>
</dbReference>
<dbReference type="InterPro" id="IPR003841">
    <property type="entry name" value="Na/Pi_transpt"/>
</dbReference>
<dbReference type="PANTHER" id="PTHR10010:SF46">
    <property type="entry name" value="SODIUM-DEPENDENT PHOSPHATE TRANSPORT PROTEIN 2B"/>
    <property type="match status" value="1"/>
</dbReference>
<reference evidence="7 8" key="1">
    <citation type="submission" date="2019-06" db="EMBL/GenBank/DDBJ databases">
        <title>Draft genome of Aliikangiella marina GYP-15.</title>
        <authorList>
            <person name="Wang G."/>
        </authorList>
    </citation>
    <scope>NUCLEOTIDE SEQUENCE [LARGE SCALE GENOMIC DNA]</scope>
    <source>
        <strain evidence="7 8">GYP-15</strain>
    </source>
</reference>
<proteinExistence type="predicted"/>
<dbReference type="EMBL" id="VIKR01000005">
    <property type="protein sequence ID" value="TQV72174.1"/>
    <property type="molecule type" value="Genomic_DNA"/>
</dbReference>
<accession>A0A545T4N0</accession>
<evidence type="ECO:0000256" key="2">
    <source>
        <dbReference type="ARBA" id="ARBA00022475"/>
    </source>
</evidence>
<dbReference type="NCBIfam" id="NF037997">
    <property type="entry name" value="Na_Pi_symport"/>
    <property type="match status" value="1"/>
</dbReference>
<evidence type="ECO:0000256" key="5">
    <source>
        <dbReference type="ARBA" id="ARBA00023136"/>
    </source>
</evidence>
<dbReference type="InterPro" id="IPR004633">
    <property type="entry name" value="NaPi_cotrn-rel/YqeW-like"/>
</dbReference>
<dbReference type="PANTHER" id="PTHR10010">
    <property type="entry name" value="SOLUTE CARRIER FAMILY 34 SODIUM PHOSPHATE , MEMBER 2-RELATED"/>
    <property type="match status" value="1"/>
</dbReference>
<comment type="caution">
    <text evidence="7">The sequence shown here is derived from an EMBL/GenBank/DDBJ whole genome shotgun (WGS) entry which is preliminary data.</text>
</comment>
<feature type="transmembrane region" description="Helical" evidence="6">
    <location>
        <begin position="109"/>
        <end position="127"/>
    </location>
</feature>
<feature type="transmembrane region" description="Helical" evidence="6">
    <location>
        <begin position="253"/>
        <end position="271"/>
    </location>
</feature>
<dbReference type="NCBIfam" id="TIGR00704">
    <property type="entry name" value="NaPi_cotrn_rel"/>
    <property type="match status" value="1"/>
</dbReference>
<comment type="subcellular location">
    <subcellularLocation>
        <location evidence="1">Cell membrane</location>
        <topology evidence="1">Multi-pass membrane protein</topology>
    </subcellularLocation>
</comment>
<feature type="transmembrane region" description="Helical" evidence="6">
    <location>
        <begin position="306"/>
        <end position="324"/>
    </location>
</feature>
<keyword evidence="8" id="KW-1185">Reference proteome</keyword>
<keyword evidence="4 6" id="KW-1133">Transmembrane helix</keyword>
<evidence type="ECO:0000256" key="4">
    <source>
        <dbReference type="ARBA" id="ARBA00022989"/>
    </source>
</evidence>
<sequence>MSWISFLNLIGALGLFLYGMKVMSDALMSIAGHKMRTLMVKLTSNRFKGVLTGLTITGLIQSSSATTLMVVSFVNAQLLSLTEAIGVIMGANIGTTLTAWLITLLGFKVKISAMAIPLMIVGFVLYISKVKKRHDIGKFIVGFALLFIGLQFMKDAIPNLEQSPAIYEFFQASSDKGFGGILLFVLIGTILTLILQSSSATMAITLVAAAQGLLSFEAAAAIVLGENIGTTITANMAALIAGTQAKRTAAAHFLFNIIGVIWVLLFFYYFLDLVSLVAGYFQGAQPMNNPTDIPIGLSIFHTSFNIINTVLLLGFVSVIANLVTRLIPEKPQEIIEFSKPKFLKKNFLKYPETAIHVLLRETRRLYRKTVFEAVTHALNLHREDVISSLSPQQVVKQSSQKIPIEIHSFIGLKIKPIYSAILDYASKIQERLELNDEQWDLVYRLKITVRDILHILQNAARFRHEMKKYADSDNEAMKREIDYMREQVVILMRGYHDWKPNSSLKKRKRFIKSIKRQARIQDSELLTRVDGLIRSEAITPEMGAALINCSSFILHMTERLNAAVKTLSYVADEYDEIGQVLLEKTHYHESISA</sequence>
<feature type="transmembrane region" description="Helical" evidence="6">
    <location>
        <begin position="50"/>
        <end position="74"/>
    </location>
</feature>
<feature type="transmembrane region" description="Helical" evidence="6">
    <location>
        <begin position="177"/>
        <end position="195"/>
    </location>
</feature>
<dbReference type="OrthoDB" id="9763003at2"/>
<dbReference type="GO" id="GO:0005436">
    <property type="term" value="F:sodium:phosphate symporter activity"/>
    <property type="evidence" value="ECO:0007669"/>
    <property type="project" value="InterPro"/>
</dbReference>
<feature type="transmembrane region" description="Helical" evidence="6">
    <location>
        <begin position="81"/>
        <end position="103"/>
    </location>
</feature>
<evidence type="ECO:0000313" key="7">
    <source>
        <dbReference type="EMBL" id="TQV72174.1"/>
    </source>
</evidence>
<gene>
    <name evidence="7" type="ORF">FLL45_18315</name>
</gene>
<keyword evidence="2" id="KW-1003">Cell membrane</keyword>
<evidence type="ECO:0000256" key="6">
    <source>
        <dbReference type="SAM" id="Phobius"/>
    </source>
</evidence>
<keyword evidence="3 6" id="KW-0812">Transmembrane</keyword>
<name>A0A545T4N0_9GAMM</name>
<dbReference type="Pfam" id="PF02690">
    <property type="entry name" value="Na_Pi_cotrans"/>
    <property type="match status" value="2"/>
</dbReference>
<dbReference type="GO" id="GO:0005886">
    <property type="term" value="C:plasma membrane"/>
    <property type="evidence" value="ECO:0007669"/>
    <property type="project" value="UniProtKB-SubCell"/>
</dbReference>
<keyword evidence="5 6" id="KW-0472">Membrane</keyword>
<evidence type="ECO:0000256" key="1">
    <source>
        <dbReference type="ARBA" id="ARBA00004651"/>
    </source>
</evidence>
<evidence type="ECO:0000256" key="3">
    <source>
        <dbReference type="ARBA" id="ARBA00022692"/>
    </source>
</evidence>
<dbReference type="AlphaFoldDB" id="A0A545T4N0"/>
<evidence type="ECO:0000313" key="8">
    <source>
        <dbReference type="Proteomes" id="UP000317839"/>
    </source>
</evidence>